<dbReference type="GO" id="GO:0032153">
    <property type="term" value="C:cell division site"/>
    <property type="evidence" value="ECO:0007669"/>
    <property type="project" value="TreeGrafter"/>
</dbReference>
<dbReference type="GO" id="GO:0030428">
    <property type="term" value="C:cell septum"/>
    <property type="evidence" value="ECO:0007669"/>
    <property type="project" value="TreeGrafter"/>
</dbReference>
<dbReference type="OrthoDB" id="9808604at2"/>
<evidence type="ECO:0000256" key="3">
    <source>
        <dbReference type="ARBA" id="ARBA00022490"/>
    </source>
</evidence>
<gene>
    <name evidence="10" type="ORF">GRAN_2164</name>
</gene>
<evidence type="ECO:0000313" key="10">
    <source>
        <dbReference type="EMBL" id="RXH58854.1"/>
    </source>
</evidence>
<dbReference type="AlphaFoldDB" id="A0A4V1L6D2"/>
<keyword evidence="3" id="KW-0963">Cytoplasm</keyword>
<dbReference type="GO" id="GO:0000917">
    <property type="term" value="P:division septum assembly"/>
    <property type="evidence" value="ECO:0007669"/>
    <property type="project" value="UniProtKB-KW"/>
</dbReference>
<dbReference type="GO" id="GO:0043093">
    <property type="term" value="P:FtsZ-dependent cytokinesis"/>
    <property type="evidence" value="ECO:0007669"/>
    <property type="project" value="TreeGrafter"/>
</dbReference>
<dbReference type="Gene3D" id="6.10.250.790">
    <property type="match status" value="1"/>
</dbReference>
<dbReference type="PANTHER" id="PTHR34981:SF1">
    <property type="entry name" value="CELL DIVISION PROTEIN ZAPA"/>
    <property type="match status" value="1"/>
</dbReference>
<dbReference type="InterPro" id="IPR036192">
    <property type="entry name" value="Cell_div_ZapA-like_sf"/>
</dbReference>
<dbReference type="InterPro" id="IPR053712">
    <property type="entry name" value="Bac_CellDiv_Activator"/>
</dbReference>
<evidence type="ECO:0000256" key="7">
    <source>
        <dbReference type="ARBA" id="ARBA00024910"/>
    </source>
</evidence>
<accession>A0A4V1L6D2</accession>
<dbReference type="PANTHER" id="PTHR34981">
    <property type="entry name" value="CELL DIVISION PROTEIN ZAPA"/>
    <property type="match status" value="1"/>
</dbReference>
<reference evidence="11" key="2">
    <citation type="submission" date="2019-02" db="EMBL/GenBank/DDBJ databases">
        <title>Granulicella sibirica sp. nov., a psychrotolerant acidobacterium isolated from an organic soil layer in forested tundra, West Siberia.</title>
        <authorList>
            <person name="Oshkin I.Y."/>
            <person name="Kulichevskaya I.S."/>
            <person name="Rijpstra W.I.C."/>
            <person name="Sinninghe Damste J.S."/>
            <person name="Rakitin A.L."/>
            <person name="Ravin N.V."/>
            <person name="Dedysh S.N."/>
        </authorList>
    </citation>
    <scope>NUCLEOTIDE SEQUENCE [LARGE SCALE GENOMIC DNA]</scope>
    <source>
        <strain evidence="11">AF10</strain>
    </source>
</reference>
<comment type="subunit">
    <text evidence="8">Homodimer. Interacts with FtsZ.</text>
</comment>
<proteinExistence type="predicted"/>
<reference evidence="10 11" key="1">
    <citation type="submission" date="2018-11" db="EMBL/GenBank/DDBJ databases">
        <authorList>
            <person name="Mardanov A.V."/>
            <person name="Ravin N.V."/>
            <person name="Dedysh S.N."/>
        </authorList>
    </citation>
    <scope>NUCLEOTIDE SEQUENCE [LARGE SCALE GENOMIC DNA]</scope>
    <source>
        <strain evidence="10 11">AF10</strain>
    </source>
</reference>
<dbReference type="SUPFAM" id="SSF102829">
    <property type="entry name" value="Cell division protein ZapA-like"/>
    <property type="match status" value="1"/>
</dbReference>
<organism evidence="10 11">
    <name type="scientific">Granulicella sibirica</name>
    <dbReference type="NCBI Taxonomy" id="2479048"/>
    <lineage>
        <taxon>Bacteria</taxon>
        <taxon>Pseudomonadati</taxon>
        <taxon>Acidobacteriota</taxon>
        <taxon>Terriglobia</taxon>
        <taxon>Terriglobales</taxon>
        <taxon>Acidobacteriaceae</taxon>
        <taxon>Granulicella</taxon>
    </lineage>
</organism>
<dbReference type="InterPro" id="IPR007838">
    <property type="entry name" value="Cell_div_ZapA-like"/>
</dbReference>
<comment type="subcellular location">
    <subcellularLocation>
        <location evidence="1">Cytoplasm</location>
    </subcellularLocation>
</comment>
<evidence type="ECO:0000256" key="9">
    <source>
        <dbReference type="ARBA" id="ARBA00033158"/>
    </source>
</evidence>
<dbReference type="Proteomes" id="UP000289437">
    <property type="component" value="Unassembled WGS sequence"/>
</dbReference>
<dbReference type="RefSeq" id="WP_128912775.1">
    <property type="nucleotide sequence ID" value="NZ_RDSM01000001.1"/>
</dbReference>
<comment type="caution">
    <text evidence="10">The sequence shown here is derived from an EMBL/GenBank/DDBJ whole genome shotgun (WGS) entry which is preliminary data.</text>
</comment>
<dbReference type="GO" id="GO:0005829">
    <property type="term" value="C:cytosol"/>
    <property type="evidence" value="ECO:0007669"/>
    <property type="project" value="TreeGrafter"/>
</dbReference>
<keyword evidence="6" id="KW-0131">Cell cycle</keyword>
<dbReference type="Pfam" id="PF05164">
    <property type="entry name" value="ZapA"/>
    <property type="match status" value="1"/>
</dbReference>
<dbReference type="EMBL" id="RDSM01000001">
    <property type="protein sequence ID" value="RXH58854.1"/>
    <property type="molecule type" value="Genomic_DNA"/>
</dbReference>
<keyword evidence="5" id="KW-0717">Septation</keyword>
<comment type="function">
    <text evidence="7">Activator of cell division through the inhibition of FtsZ GTPase activity, therefore promoting FtsZ assembly into bundles of protofilaments necessary for the formation of the division Z ring. It is recruited early at mid-cell but it is not essential for cell division.</text>
</comment>
<evidence type="ECO:0000256" key="6">
    <source>
        <dbReference type="ARBA" id="ARBA00023306"/>
    </source>
</evidence>
<evidence type="ECO:0000256" key="1">
    <source>
        <dbReference type="ARBA" id="ARBA00004496"/>
    </source>
</evidence>
<keyword evidence="4" id="KW-0132">Cell division</keyword>
<keyword evidence="11" id="KW-1185">Reference proteome</keyword>
<evidence type="ECO:0000256" key="4">
    <source>
        <dbReference type="ARBA" id="ARBA00022618"/>
    </source>
</evidence>
<protein>
    <recommendedName>
        <fullName evidence="2">Cell division protein ZapA</fullName>
    </recommendedName>
    <alternativeName>
        <fullName evidence="9">Z ring-associated protein ZapA</fullName>
    </alternativeName>
</protein>
<dbReference type="GO" id="GO:0000921">
    <property type="term" value="P:septin ring assembly"/>
    <property type="evidence" value="ECO:0007669"/>
    <property type="project" value="TreeGrafter"/>
</dbReference>
<name>A0A4V1L6D2_9BACT</name>
<evidence type="ECO:0000313" key="11">
    <source>
        <dbReference type="Proteomes" id="UP000289437"/>
    </source>
</evidence>
<evidence type="ECO:0000256" key="5">
    <source>
        <dbReference type="ARBA" id="ARBA00023210"/>
    </source>
</evidence>
<sequence length="114" mass="12352">MPHTENSLTDHAVLVDIYDQIYHLRGTDPVYIENLAASVDAKMRAVSSHGSTVDSLRVAVLAALNIADELATLRQRYEALSGSLQQSQTSMRSRAGSIAGMLDDILIEPTRKAG</sequence>
<evidence type="ECO:0000256" key="8">
    <source>
        <dbReference type="ARBA" id="ARBA00026068"/>
    </source>
</evidence>
<evidence type="ECO:0000256" key="2">
    <source>
        <dbReference type="ARBA" id="ARBA00015195"/>
    </source>
</evidence>